<dbReference type="EMBL" id="JASCTH010000005">
    <property type="protein sequence ID" value="MDI6098812.1"/>
    <property type="molecule type" value="Genomic_DNA"/>
</dbReference>
<gene>
    <name evidence="3" type="ORF">QLQ12_09395</name>
</gene>
<dbReference type="Pfam" id="PF19493">
    <property type="entry name" value="Trypco1"/>
    <property type="match status" value="1"/>
</dbReference>
<evidence type="ECO:0000256" key="1">
    <source>
        <dbReference type="SAM" id="MobiDB-lite"/>
    </source>
</evidence>
<evidence type="ECO:0000259" key="2">
    <source>
        <dbReference type="Pfam" id="PF19493"/>
    </source>
</evidence>
<feature type="region of interest" description="Disordered" evidence="1">
    <location>
        <begin position="105"/>
        <end position="125"/>
    </location>
</feature>
<dbReference type="InterPro" id="IPR045794">
    <property type="entry name" value="Trypco1"/>
</dbReference>
<name>A0ABT6WGH1_9ACTN</name>
<keyword evidence="4" id="KW-1185">Reference proteome</keyword>
<accession>A0ABT6WGH1</accession>
<feature type="domain" description="Trypsin-co-occurring" evidence="2">
    <location>
        <begin position="8"/>
        <end position="100"/>
    </location>
</feature>
<dbReference type="RefSeq" id="WP_282758677.1">
    <property type="nucleotide sequence ID" value="NZ_JASCTH010000005.1"/>
</dbReference>
<evidence type="ECO:0000313" key="3">
    <source>
        <dbReference type="EMBL" id="MDI6098812.1"/>
    </source>
</evidence>
<reference evidence="3 4" key="1">
    <citation type="submission" date="2023-05" db="EMBL/GenBank/DDBJ databases">
        <title>Actinoplanes sp. NEAU-A12 genome sequencing.</title>
        <authorList>
            <person name="Wang Z.-S."/>
        </authorList>
    </citation>
    <scope>NUCLEOTIDE SEQUENCE [LARGE SCALE GENOMIC DNA]</scope>
    <source>
        <strain evidence="3 4">NEAU-A12</strain>
    </source>
</reference>
<dbReference type="NCBIfam" id="NF041216">
    <property type="entry name" value="CU044_2847_fam"/>
    <property type="match status" value="1"/>
</dbReference>
<dbReference type="Proteomes" id="UP001241758">
    <property type="component" value="Unassembled WGS sequence"/>
</dbReference>
<evidence type="ECO:0000313" key="4">
    <source>
        <dbReference type="Proteomes" id="UP001241758"/>
    </source>
</evidence>
<proteinExistence type="predicted"/>
<comment type="caution">
    <text evidence="3">The sequence shown here is derived from an EMBL/GenBank/DDBJ whole genome shotgun (WGS) entry which is preliminary data.</text>
</comment>
<sequence length="125" mass="13363">MLLPAEINGVEVLVEVTKSAGSEPTSGFQRSAEKISDLLDRAQIVIEAIANSISETGQRIAQQASQANQIEIQFGLKFSAQGKIIIGASTAEGSLAVKMIFAQQPRTDSDESFEWHASNDGKGEQ</sequence>
<protein>
    <submittedName>
        <fullName evidence="3">CU044_2847 family protein</fullName>
    </submittedName>
</protein>
<feature type="compositionally biased region" description="Basic and acidic residues" evidence="1">
    <location>
        <begin position="107"/>
        <end position="125"/>
    </location>
</feature>
<organism evidence="3 4">
    <name type="scientific">Actinoplanes sandaracinus</name>
    <dbReference type="NCBI Taxonomy" id="3045177"/>
    <lineage>
        <taxon>Bacteria</taxon>
        <taxon>Bacillati</taxon>
        <taxon>Actinomycetota</taxon>
        <taxon>Actinomycetes</taxon>
        <taxon>Micromonosporales</taxon>
        <taxon>Micromonosporaceae</taxon>
        <taxon>Actinoplanes</taxon>
    </lineage>
</organism>